<keyword evidence="2" id="KW-1185">Reference proteome</keyword>
<proteinExistence type="predicted"/>
<protein>
    <submittedName>
        <fullName evidence="1">Uncharacterized protein</fullName>
    </submittedName>
</protein>
<comment type="caution">
    <text evidence="1">The sequence shown here is derived from an EMBL/GenBank/DDBJ whole genome shotgun (WGS) entry which is preliminary data.</text>
</comment>
<sequence length="74" mass="8849">MRAQRQHIQNADKNCKERDITILHGMSCVHYQQTNPSTKEKNYFDGQYNRYMSPSYSPRVITPEIYRSGEYIFI</sequence>
<organism evidence="1 2">
    <name type="scientific">Frieseomelitta varia</name>
    <dbReference type="NCBI Taxonomy" id="561572"/>
    <lineage>
        <taxon>Eukaryota</taxon>
        <taxon>Metazoa</taxon>
        <taxon>Ecdysozoa</taxon>
        <taxon>Arthropoda</taxon>
        <taxon>Hexapoda</taxon>
        <taxon>Insecta</taxon>
        <taxon>Pterygota</taxon>
        <taxon>Neoptera</taxon>
        <taxon>Endopterygota</taxon>
        <taxon>Hymenoptera</taxon>
        <taxon>Apocrita</taxon>
        <taxon>Aculeata</taxon>
        <taxon>Apoidea</taxon>
        <taxon>Anthophila</taxon>
        <taxon>Apidae</taxon>
        <taxon>Frieseomelitta</taxon>
    </lineage>
</organism>
<dbReference type="EMBL" id="WNWW01000405">
    <property type="protein sequence ID" value="KAF3425273.1"/>
    <property type="molecule type" value="Genomic_DNA"/>
</dbReference>
<dbReference type="Proteomes" id="UP000655588">
    <property type="component" value="Unassembled WGS sequence"/>
</dbReference>
<name>A0A833RQU3_9HYME</name>
<evidence type="ECO:0000313" key="2">
    <source>
        <dbReference type="Proteomes" id="UP000655588"/>
    </source>
</evidence>
<gene>
    <name evidence="1" type="ORF">E2986_10765</name>
</gene>
<reference evidence="1" key="1">
    <citation type="submission" date="2019-11" db="EMBL/GenBank/DDBJ databases">
        <title>The nuclear and mitochondrial genomes of Frieseomelitta varia - a highly eusocial stingless bee (Meliponini) with a permanently sterile worker caste.</title>
        <authorList>
            <person name="Freitas F.C.P."/>
            <person name="Lourenco A.P."/>
            <person name="Nunes F.M.F."/>
            <person name="Paschoal A.R."/>
            <person name="Abreu F.C.P."/>
            <person name="Barbin F.O."/>
            <person name="Bataglia L."/>
            <person name="Cardoso-Junior C.A.M."/>
            <person name="Cervoni M.S."/>
            <person name="Silva S.R."/>
            <person name="Dalarmi F."/>
            <person name="Del Lama M.A."/>
            <person name="Depintor T.S."/>
            <person name="Ferreira K.M."/>
            <person name="Goria P.S."/>
            <person name="Jaskot M.C."/>
            <person name="Lago D.C."/>
            <person name="Luna-Lucena D."/>
            <person name="Moda L.M."/>
            <person name="Nascimento L."/>
            <person name="Pedrino M."/>
            <person name="Rabico F.O."/>
            <person name="Sanches F.C."/>
            <person name="Santos D.E."/>
            <person name="Santos C.G."/>
            <person name="Vieira J."/>
            <person name="Lopes T.F."/>
            <person name="Barchuk A.R."/>
            <person name="Hartfelder K."/>
            <person name="Simoes Z.L.P."/>
            <person name="Bitondi M.M.G."/>
            <person name="Pinheiro D.G."/>
        </authorList>
    </citation>
    <scope>NUCLEOTIDE SEQUENCE</scope>
    <source>
        <strain evidence="1">USP_RPSP 00005682</strain>
        <tissue evidence="1">Whole individual</tissue>
    </source>
</reference>
<dbReference type="AlphaFoldDB" id="A0A833RQU3"/>
<accession>A0A833RQU3</accession>
<evidence type="ECO:0000313" key="1">
    <source>
        <dbReference type="EMBL" id="KAF3425273.1"/>
    </source>
</evidence>